<feature type="transmembrane region" description="Helical" evidence="2">
    <location>
        <begin position="291"/>
        <end position="308"/>
    </location>
</feature>
<name>A0ABP9TMI2_9MICC</name>
<gene>
    <name evidence="4" type="ORF">GCM10025778_22950</name>
</gene>
<evidence type="ECO:0000313" key="5">
    <source>
        <dbReference type="Proteomes" id="UP001501257"/>
    </source>
</evidence>
<evidence type="ECO:0000256" key="3">
    <source>
        <dbReference type="SAM" id="SignalP"/>
    </source>
</evidence>
<feature type="transmembrane region" description="Helical" evidence="2">
    <location>
        <begin position="379"/>
        <end position="395"/>
    </location>
</feature>
<protein>
    <recommendedName>
        <fullName evidence="6">O-antigen/teichoic acid export membrane protein</fullName>
    </recommendedName>
</protein>
<feature type="transmembrane region" description="Helical" evidence="2">
    <location>
        <begin position="250"/>
        <end position="270"/>
    </location>
</feature>
<feature type="transmembrane region" description="Helical" evidence="2">
    <location>
        <begin position="353"/>
        <end position="373"/>
    </location>
</feature>
<keyword evidence="5" id="KW-1185">Reference proteome</keyword>
<evidence type="ECO:0000313" key="4">
    <source>
        <dbReference type="EMBL" id="GAA5227762.1"/>
    </source>
</evidence>
<keyword evidence="3" id="KW-0732">Signal</keyword>
<feature type="transmembrane region" description="Helical" evidence="2">
    <location>
        <begin position="83"/>
        <end position="104"/>
    </location>
</feature>
<organism evidence="4 5">
    <name type="scientific">Paeniglutamicibacter antarcticus</name>
    <dbReference type="NCBI Taxonomy" id="494023"/>
    <lineage>
        <taxon>Bacteria</taxon>
        <taxon>Bacillati</taxon>
        <taxon>Actinomycetota</taxon>
        <taxon>Actinomycetes</taxon>
        <taxon>Micrococcales</taxon>
        <taxon>Micrococcaceae</taxon>
        <taxon>Paeniglutamicibacter</taxon>
    </lineage>
</organism>
<dbReference type="EMBL" id="BAABLK010000033">
    <property type="protein sequence ID" value="GAA5227762.1"/>
    <property type="molecule type" value="Genomic_DNA"/>
</dbReference>
<evidence type="ECO:0008006" key="6">
    <source>
        <dbReference type="Google" id="ProtNLM"/>
    </source>
</evidence>
<feature type="transmembrane region" description="Helical" evidence="2">
    <location>
        <begin position="46"/>
        <end position="71"/>
    </location>
</feature>
<keyword evidence="2" id="KW-0472">Membrane</keyword>
<keyword evidence="2" id="KW-1133">Transmembrane helix</keyword>
<keyword evidence="2" id="KW-0812">Transmembrane</keyword>
<evidence type="ECO:0000256" key="2">
    <source>
        <dbReference type="SAM" id="Phobius"/>
    </source>
</evidence>
<feature type="chain" id="PRO_5047519979" description="O-antigen/teichoic acid export membrane protein" evidence="3">
    <location>
        <begin position="23"/>
        <end position="437"/>
    </location>
</feature>
<accession>A0ABP9TMI2</accession>
<comment type="caution">
    <text evidence="4">The sequence shown here is derived from an EMBL/GenBank/DDBJ whole genome shotgun (WGS) entry which is preliminary data.</text>
</comment>
<feature type="transmembrane region" description="Helical" evidence="2">
    <location>
        <begin position="170"/>
        <end position="190"/>
    </location>
</feature>
<reference evidence="5" key="1">
    <citation type="journal article" date="2019" name="Int. J. Syst. Evol. Microbiol.">
        <title>The Global Catalogue of Microorganisms (GCM) 10K type strain sequencing project: providing services to taxonomists for standard genome sequencing and annotation.</title>
        <authorList>
            <consortium name="The Broad Institute Genomics Platform"/>
            <consortium name="The Broad Institute Genome Sequencing Center for Infectious Disease"/>
            <person name="Wu L."/>
            <person name="Ma J."/>
        </authorList>
    </citation>
    <scope>NUCLEOTIDE SEQUENCE [LARGE SCALE GENOMIC DNA]</scope>
    <source>
        <strain evidence="5">JCM 18952</strain>
    </source>
</reference>
<evidence type="ECO:0000256" key="1">
    <source>
        <dbReference type="SAM" id="MobiDB-lite"/>
    </source>
</evidence>
<feature type="transmembrane region" description="Helical" evidence="2">
    <location>
        <begin position="320"/>
        <end position="341"/>
    </location>
</feature>
<proteinExistence type="predicted"/>
<feature type="signal peptide" evidence="3">
    <location>
        <begin position="1"/>
        <end position="22"/>
    </location>
</feature>
<feature type="transmembrane region" description="Helical" evidence="2">
    <location>
        <begin position="141"/>
        <end position="164"/>
    </location>
</feature>
<sequence length="437" mass="45790">MSAKRKLLGRLAGVGSASVAQATQSATTLIVSMLAARLLGIEALGLFSILYGAFVLAAGITTGFIGDSLMVLDRHNPSIRAGLAAWFVILSLIIGLAGFAMTWIGFKFTIGGAMLYALAAITFVGEDLVRRNHMALLGFYRIIVMDLVVMVATCGVIAAVILAGNASIESFLFAIICGQSCGMFLGWFILPISERLPVSGSIAWKPVASYGFWRAALQGLRPGFLTLTRVIVIGAVSLAAAGSLEAARIYAAPAMLLVAGTCSYLFAHMARGTQSGIADQLRSTDKAVRRLMLATAGCMAIGLLLLPWGGPIVTGMMPSALAVSGWLVYSMAVALSTPYGLLAAVRDRARGVFVVRILDCSVSLALVVGVMLISGDYRWVPWAAALGALAGGYAIRRFVVGALLNQEESALDTVEGSTELGRGTANVPNSLKEHDHS</sequence>
<feature type="region of interest" description="Disordered" evidence="1">
    <location>
        <begin position="415"/>
        <end position="437"/>
    </location>
</feature>
<feature type="transmembrane region" description="Helical" evidence="2">
    <location>
        <begin position="110"/>
        <end position="129"/>
    </location>
</feature>
<dbReference type="Proteomes" id="UP001501257">
    <property type="component" value="Unassembled WGS sequence"/>
</dbReference>